<organism evidence="6 7">
    <name type="scientific">Arcanobacterium haemolyticum (strain ATCC 9345 / DSM 20595 / CCM 5947 / CCUG 17215 / LMG 16163 / NBRC 15585 / NCTC 8452 / 11018)</name>
    <dbReference type="NCBI Taxonomy" id="644284"/>
    <lineage>
        <taxon>Bacteria</taxon>
        <taxon>Bacillati</taxon>
        <taxon>Actinomycetota</taxon>
        <taxon>Actinomycetes</taxon>
        <taxon>Actinomycetales</taxon>
        <taxon>Actinomycetaceae</taxon>
        <taxon>Arcanobacterium</taxon>
    </lineage>
</organism>
<dbReference type="HOGENOM" id="CLU_020164_2_1_11"/>
<comment type="similarity">
    <text evidence="1">Belongs to the N(4)/N(6)-methyltransferase family.</text>
</comment>
<feature type="domain" description="DNA methylase N-4/N-6" evidence="5">
    <location>
        <begin position="115"/>
        <end position="425"/>
    </location>
</feature>
<dbReference type="GO" id="GO:0008170">
    <property type="term" value="F:N-methyltransferase activity"/>
    <property type="evidence" value="ECO:0007669"/>
    <property type="project" value="InterPro"/>
</dbReference>
<evidence type="ECO:0000259" key="5">
    <source>
        <dbReference type="Pfam" id="PF01555"/>
    </source>
</evidence>
<keyword evidence="2 6" id="KW-0489">Methyltransferase</keyword>
<name>D7BNL2_ARCHD</name>
<dbReference type="EMBL" id="CP002045">
    <property type="protein sequence ID" value="ADH92511.1"/>
    <property type="molecule type" value="Genomic_DNA"/>
</dbReference>
<dbReference type="PIRSF" id="PIRSF015855">
    <property type="entry name" value="TypeIII_Mtase_mKpnI"/>
    <property type="match status" value="1"/>
</dbReference>
<dbReference type="GO" id="GO:0009007">
    <property type="term" value="F:site-specific DNA-methyltransferase (adenine-specific) activity"/>
    <property type="evidence" value="ECO:0007669"/>
    <property type="project" value="UniProtKB-EC"/>
</dbReference>
<sequence length="626" mass="69777">MSDTINQVPSTTPDFTTEVANKLAQLFPEVVADGKVDIDKLKIILGVDVDDARERFGLTWPGKAQAIRAAQTPTTATLMPDKENSVDWDATQNVFIEGDNLEVLKVLQKHYYGQIKMIYIDPPYNTGNDFVYADNFTDSIGNYLEITGQADGGGRLSTNSESAGRFHSNWLNMMYPRLKLARSLLAEDGAIAVSIDDDELPRLRMMLDEIFGASNFYACICWQKKYSPANDAKRFSDMHDFILVYQRSDKFKRGLFPRTEENNKPYRYDDGDGRGAYRTGDLSVRTYSAANDYPIQNPTTGELHNPPAGRSWSVNSESMAQLLEENRIYWGSDGLGAPQLKRYLSEVQQGTVPTTWWSHEFAGHNDEARKEIRALFDTTAVFDTPKPTRLLRRLLQVCTSSETEDVVLDFFAGSGTTAHAVMAQNIEDGGNRRCISVQLPEPLAGNALNSVLGITTIADISRERIRRAGAKILEEESAKLDGRADSLDVGFRAYKLVDTNFTKWRADSGLSEDELVGLFAELADSADDHARPEALLIEVLLKLGFSLTEKIETVEVVGLSVFSVADGLVLAYLDEHNQPTLDQLRALVGEEPERLVVLEDAFQGNDELKTNLVQECRSHNVDLWTA</sequence>
<dbReference type="eggNOG" id="COG2189">
    <property type="taxonomic scope" value="Bacteria"/>
</dbReference>
<keyword evidence="7" id="KW-1185">Reference proteome</keyword>
<dbReference type="Pfam" id="PF01555">
    <property type="entry name" value="N6_N4_Mtase"/>
    <property type="match status" value="1"/>
</dbReference>
<evidence type="ECO:0000256" key="1">
    <source>
        <dbReference type="ARBA" id="ARBA00006594"/>
    </source>
</evidence>
<accession>D7BNL2</accession>
<dbReference type="EC" id="2.1.1.72" evidence="6"/>
<evidence type="ECO:0000256" key="4">
    <source>
        <dbReference type="ARBA" id="ARBA00022691"/>
    </source>
</evidence>
<dbReference type="InterPro" id="IPR002295">
    <property type="entry name" value="N4/N6-MTase_EcoPI_Mod-like"/>
</dbReference>
<evidence type="ECO:0000313" key="7">
    <source>
        <dbReference type="Proteomes" id="UP000000376"/>
    </source>
</evidence>
<dbReference type="STRING" id="644284.Arch_0780"/>
<keyword evidence="3 6" id="KW-0808">Transferase</keyword>
<dbReference type="SUPFAM" id="SSF53335">
    <property type="entry name" value="S-adenosyl-L-methionine-dependent methyltransferases"/>
    <property type="match status" value="1"/>
</dbReference>
<evidence type="ECO:0000256" key="2">
    <source>
        <dbReference type="ARBA" id="ARBA00022603"/>
    </source>
</evidence>
<dbReference type="KEGG" id="ahe:Arch_0780"/>
<reference evidence="6 7" key="1">
    <citation type="journal article" date="2010" name="Stand. Genomic Sci.">
        <title>Complete genome sequence of Arcanobacterium haemolyticum type strain (11018).</title>
        <authorList>
            <person name="Yasawong M."/>
            <person name="Teshima H."/>
            <person name="Lapidus A."/>
            <person name="Nolan M."/>
            <person name="Lucas S."/>
            <person name="Glavina Del Rio T."/>
            <person name="Tice H."/>
            <person name="Cheng J."/>
            <person name="Bruce D."/>
            <person name="Detter C."/>
            <person name="Tapia R."/>
            <person name="Han C."/>
            <person name="Goodwin L."/>
            <person name="Pitluck S."/>
            <person name="Liolios K."/>
            <person name="Ivanova N."/>
            <person name="Mavromatis K."/>
            <person name="Mikhailova N."/>
            <person name="Pati A."/>
            <person name="Chen A."/>
            <person name="Palaniappan K."/>
            <person name="Land M."/>
            <person name="Hauser L."/>
            <person name="Chang Y."/>
            <person name="Jeffries C."/>
            <person name="Rohde M."/>
            <person name="Sikorski J."/>
            <person name="Pukall R."/>
            <person name="Goker M."/>
            <person name="Woyke T."/>
            <person name="Bristow J."/>
            <person name="Eisen J."/>
            <person name="Markowitz V."/>
            <person name="Hugenholtz P."/>
            <person name="Kyrpides N."/>
            <person name="Klenk H."/>
        </authorList>
    </citation>
    <scope>NUCLEOTIDE SEQUENCE [LARGE SCALE GENOMIC DNA]</scope>
    <source>
        <strain evidence="7">ATCC 9345 / DSM 20595 / CCUG 17215 / LMG 16163 / NBRC 15585 / NCTC 8452 / 11018</strain>
    </source>
</reference>
<gene>
    <name evidence="6" type="ordered locus">Arch_0780</name>
</gene>
<dbReference type="REBASE" id="26398">
    <property type="entry name" value="M.AhaCORF780P"/>
</dbReference>
<dbReference type="GO" id="GO:0003677">
    <property type="term" value="F:DNA binding"/>
    <property type="evidence" value="ECO:0007669"/>
    <property type="project" value="InterPro"/>
</dbReference>
<dbReference type="Proteomes" id="UP000000376">
    <property type="component" value="Chromosome"/>
</dbReference>
<dbReference type="AlphaFoldDB" id="D7BNL2"/>
<dbReference type="InterPro" id="IPR029063">
    <property type="entry name" value="SAM-dependent_MTases_sf"/>
</dbReference>
<evidence type="ECO:0000256" key="3">
    <source>
        <dbReference type="ARBA" id="ARBA00022679"/>
    </source>
</evidence>
<keyword evidence="4" id="KW-0949">S-adenosyl-L-methionine</keyword>
<dbReference type="InterPro" id="IPR002941">
    <property type="entry name" value="DNA_methylase_N4/N6"/>
</dbReference>
<dbReference type="OrthoDB" id="9773060at2"/>
<dbReference type="InterPro" id="IPR002052">
    <property type="entry name" value="DNA_methylase_N6_adenine_CS"/>
</dbReference>
<protein>
    <submittedName>
        <fullName evidence="6">Site-specific DNA-methyltransferase (Adenine-specific)</fullName>
        <ecNumber evidence="6">2.1.1.72</ecNumber>
    </submittedName>
</protein>
<evidence type="ECO:0000313" key="6">
    <source>
        <dbReference type="EMBL" id="ADH92511.1"/>
    </source>
</evidence>
<dbReference type="Gene3D" id="3.40.50.150">
    <property type="entry name" value="Vaccinia Virus protein VP39"/>
    <property type="match status" value="1"/>
</dbReference>
<dbReference type="PROSITE" id="PS00092">
    <property type="entry name" value="N6_MTASE"/>
    <property type="match status" value="1"/>
</dbReference>
<dbReference type="GO" id="GO:0032259">
    <property type="term" value="P:methylation"/>
    <property type="evidence" value="ECO:0007669"/>
    <property type="project" value="UniProtKB-KW"/>
</dbReference>
<dbReference type="PRINTS" id="PR00506">
    <property type="entry name" value="D21N6MTFRASE"/>
</dbReference>
<proteinExistence type="inferred from homology"/>
<dbReference type="RefSeq" id="WP_013170009.1">
    <property type="nucleotide sequence ID" value="NC_014218.1"/>
</dbReference>